<dbReference type="InParanoid" id="A0A1B7MFP8"/>
<keyword evidence="2" id="KW-1185">Reference proteome</keyword>
<sequence length="237" mass="26117">MTTKPTNSAANSSPLSTAVFTNIQSTPSIIPPVPATVHSQLSFLLKPTIFPQSFSTPLTLTSANQIPTTIPTMSAHKSVSGMPSPTLGKAPSFTGVKTKLLDFLKLFEDLASSNGLADEEKCKNIAIPLETSQTSRRVSWQNSGLSTKTELMEYYYDFLLITTWLVDNKKISKTQHDQYFWERLPALAQTAIDHRLELKLADYSRDEPPAFEKVLKAGQFVFPNNASNADNPLTAHL</sequence>
<evidence type="ECO:0000313" key="2">
    <source>
        <dbReference type="Proteomes" id="UP000092154"/>
    </source>
</evidence>
<dbReference type="EMBL" id="KV449407">
    <property type="protein sequence ID" value="OAX31427.1"/>
    <property type="molecule type" value="Genomic_DNA"/>
</dbReference>
<organism evidence="1 2">
    <name type="scientific">Rhizopogon vinicolor AM-OR11-026</name>
    <dbReference type="NCBI Taxonomy" id="1314800"/>
    <lineage>
        <taxon>Eukaryota</taxon>
        <taxon>Fungi</taxon>
        <taxon>Dikarya</taxon>
        <taxon>Basidiomycota</taxon>
        <taxon>Agaricomycotina</taxon>
        <taxon>Agaricomycetes</taxon>
        <taxon>Agaricomycetidae</taxon>
        <taxon>Boletales</taxon>
        <taxon>Suillineae</taxon>
        <taxon>Rhizopogonaceae</taxon>
        <taxon>Rhizopogon</taxon>
    </lineage>
</organism>
<protein>
    <submittedName>
        <fullName evidence="1">Uncharacterized protein</fullName>
    </submittedName>
</protein>
<proteinExistence type="predicted"/>
<accession>A0A1B7MFP8</accession>
<name>A0A1B7MFP8_9AGAM</name>
<gene>
    <name evidence="1" type="ORF">K503DRAFT_787830</name>
</gene>
<dbReference type="Proteomes" id="UP000092154">
    <property type="component" value="Unassembled WGS sequence"/>
</dbReference>
<dbReference type="OrthoDB" id="3257444at2759"/>
<evidence type="ECO:0000313" key="1">
    <source>
        <dbReference type="EMBL" id="OAX31427.1"/>
    </source>
</evidence>
<dbReference type="AlphaFoldDB" id="A0A1B7MFP8"/>
<reference evidence="1 2" key="1">
    <citation type="submission" date="2016-06" db="EMBL/GenBank/DDBJ databases">
        <title>Comparative genomics of the ectomycorrhizal sister species Rhizopogon vinicolor and Rhizopogon vesiculosus (Basidiomycota: Boletales) reveals a divergence of the mating type B locus.</title>
        <authorList>
            <consortium name="DOE Joint Genome Institute"/>
            <person name="Mujic A.B."/>
            <person name="Kuo A."/>
            <person name="Tritt A."/>
            <person name="Lipzen A."/>
            <person name="Chen C."/>
            <person name="Johnson J."/>
            <person name="Sharma A."/>
            <person name="Barry K."/>
            <person name="Grigoriev I.V."/>
            <person name="Spatafora J.W."/>
        </authorList>
    </citation>
    <scope>NUCLEOTIDE SEQUENCE [LARGE SCALE GENOMIC DNA]</scope>
    <source>
        <strain evidence="1 2">AM-OR11-026</strain>
    </source>
</reference>